<comment type="caution">
    <text evidence="3">The sequence shown here is derived from an EMBL/GenBank/DDBJ whole genome shotgun (WGS) entry which is preliminary data.</text>
</comment>
<keyword evidence="2" id="KW-1133">Transmembrane helix</keyword>
<dbReference type="EMBL" id="CAJVPV010021119">
    <property type="protein sequence ID" value="CAG8716899.1"/>
    <property type="molecule type" value="Genomic_DNA"/>
</dbReference>
<feature type="compositionally biased region" description="Polar residues" evidence="1">
    <location>
        <begin position="125"/>
        <end position="135"/>
    </location>
</feature>
<feature type="non-terminal residue" evidence="3">
    <location>
        <position position="1"/>
    </location>
</feature>
<evidence type="ECO:0000313" key="3">
    <source>
        <dbReference type="EMBL" id="CAG8716899.1"/>
    </source>
</evidence>
<evidence type="ECO:0000313" key="4">
    <source>
        <dbReference type="Proteomes" id="UP000789342"/>
    </source>
</evidence>
<keyword evidence="2" id="KW-0812">Transmembrane</keyword>
<gene>
    <name evidence="3" type="ORF">AMORRO_LOCUS13066</name>
</gene>
<organism evidence="3 4">
    <name type="scientific">Acaulospora morrowiae</name>
    <dbReference type="NCBI Taxonomy" id="94023"/>
    <lineage>
        <taxon>Eukaryota</taxon>
        <taxon>Fungi</taxon>
        <taxon>Fungi incertae sedis</taxon>
        <taxon>Mucoromycota</taxon>
        <taxon>Glomeromycotina</taxon>
        <taxon>Glomeromycetes</taxon>
        <taxon>Diversisporales</taxon>
        <taxon>Acaulosporaceae</taxon>
        <taxon>Acaulospora</taxon>
    </lineage>
</organism>
<sequence>SIRANNNIHSVELSPTDANFPIQAYSASILTSSSLVTIPNSNDNNTLKVEPGGKGGFWGDLWRMSLIKEGKPTPKFWLILIVFLALTLLIVIPVVVATLSQSSPPPPPPSPSSPSSPQPSPPIKPNNNQTIASPV</sequence>
<dbReference type="AlphaFoldDB" id="A0A9N9NAD5"/>
<evidence type="ECO:0000256" key="1">
    <source>
        <dbReference type="SAM" id="MobiDB-lite"/>
    </source>
</evidence>
<feature type="region of interest" description="Disordered" evidence="1">
    <location>
        <begin position="100"/>
        <end position="135"/>
    </location>
</feature>
<dbReference type="OrthoDB" id="10613525at2759"/>
<keyword evidence="4" id="KW-1185">Reference proteome</keyword>
<keyword evidence="2" id="KW-0472">Membrane</keyword>
<accession>A0A9N9NAD5</accession>
<proteinExistence type="predicted"/>
<protein>
    <submittedName>
        <fullName evidence="3">4268_t:CDS:1</fullName>
    </submittedName>
</protein>
<feature type="transmembrane region" description="Helical" evidence="2">
    <location>
        <begin position="76"/>
        <end position="99"/>
    </location>
</feature>
<name>A0A9N9NAD5_9GLOM</name>
<reference evidence="3" key="1">
    <citation type="submission" date="2021-06" db="EMBL/GenBank/DDBJ databases">
        <authorList>
            <person name="Kallberg Y."/>
            <person name="Tangrot J."/>
            <person name="Rosling A."/>
        </authorList>
    </citation>
    <scope>NUCLEOTIDE SEQUENCE</scope>
    <source>
        <strain evidence="3">CL551</strain>
    </source>
</reference>
<feature type="compositionally biased region" description="Pro residues" evidence="1">
    <location>
        <begin position="103"/>
        <end position="124"/>
    </location>
</feature>
<evidence type="ECO:0000256" key="2">
    <source>
        <dbReference type="SAM" id="Phobius"/>
    </source>
</evidence>
<dbReference type="Proteomes" id="UP000789342">
    <property type="component" value="Unassembled WGS sequence"/>
</dbReference>